<dbReference type="PANTHER" id="PTHR11042">
    <property type="entry name" value="EUKARYOTIC TRANSLATION INITIATION FACTOR 2-ALPHA KINASE EIF2-ALPHA KINASE -RELATED"/>
    <property type="match status" value="1"/>
</dbReference>
<dbReference type="Proteomes" id="UP000288716">
    <property type="component" value="Unassembled WGS sequence"/>
</dbReference>
<dbReference type="InterPro" id="IPR050339">
    <property type="entry name" value="CC_SR_Kinase"/>
</dbReference>
<evidence type="ECO:0000313" key="7">
    <source>
        <dbReference type="EMBL" id="RWS20673.1"/>
    </source>
</evidence>
<dbReference type="VEuPathDB" id="VectorBase:LDEU011367"/>
<gene>
    <name evidence="7" type="ORF">B4U80_05934</name>
</gene>
<evidence type="ECO:0000259" key="6">
    <source>
        <dbReference type="PROSITE" id="PS50011"/>
    </source>
</evidence>
<dbReference type="OrthoDB" id="1405469at2759"/>
<reference evidence="7 8" key="1">
    <citation type="journal article" date="2018" name="Gigascience">
        <title>Genomes of trombidid mites reveal novel predicted allergens and laterally-transferred genes associated with secondary metabolism.</title>
        <authorList>
            <person name="Dong X."/>
            <person name="Chaisiri K."/>
            <person name="Xia D."/>
            <person name="Armstrong S.D."/>
            <person name="Fang Y."/>
            <person name="Donnelly M.J."/>
            <person name="Kadowaki T."/>
            <person name="McGarry J.W."/>
            <person name="Darby A.C."/>
            <person name="Makepeace B.L."/>
        </authorList>
    </citation>
    <scope>NUCLEOTIDE SEQUENCE [LARGE SCALE GENOMIC DNA]</scope>
    <source>
        <strain evidence="7">UoL-UT</strain>
    </source>
</reference>
<comment type="similarity">
    <text evidence="5">Belongs to the protein kinase superfamily. Ser/Thr protein kinase family. GCN2 subfamily.</text>
</comment>
<dbReference type="STRING" id="299467.A0A443RZJ3"/>
<keyword evidence="8" id="KW-1185">Reference proteome</keyword>
<keyword evidence="2" id="KW-0547">Nucleotide-binding</keyword>
<name>A0A443RZJ3_9ACAR</name>
<dbReference type="Pfam" id="PF00069">
    <property type="entry name" value="Pkinase"/>
    <property type="match status" value="1"/>
</dbReference>
<dbReference type="GO" id="GO:0005634">
    <property type="term" value="C:nucleus"/>
    <property type="evidence" value="ECO:0007669"/>
    <property type="project" value="TreeGrafter"/>
</dbReference>
<dbReference type="SUPFAM" id="SSF56112">
    <property type="entry name" value="Protein kinase-like (PK-like)"/>
    <property type="match status" value="1"/>
</dbReference>
<evidence type="ECO:0000256" key="1">
    <source>
        <dbReference type="ARBA" id="ARBA00022679"/>
    </source>
</evidence>
<comment type="caution">
    <text evidence="7">The sequence shown here is derived from an EMBL/GenBank/DDBJ whole genome shotgun (WGS) entry which is preliminary data.</text>
</comment>
<organism evidence="7 8">
    <name type="scientific">Leptotrombidium deliense</name>
    <dbReference type="NCBI Taxonomy" id="299467"/>
    <lineage>
        <taxon>Eukaryota</taxon>
        <taxon>Metazoa</taxon>
        <taxon>Ecdysozoa</taxon>
        <taxon>Arthropoda</taxon>
        <taxon>Chelicerata</taxon>
        <taxon>Arachnida</taxon>
        <taxon>Acari</taxon>
        <taxon>Acariformes</taxon>
        <taxon>Trombidiformes</taxon>
        <taxon>Prostigmata</taxon>
        <taxon>Anystina</taxon>
        <taxon>Parasitengona</taxon>
        <taxon>Trombiculoidea</taxon>
        <taxon>Trombiculidae</taxon>
        <taxon>Leptotrombidium</taxon>
    </lineage>
</organism>
<evidence type="ECO:0000256" key="5">
    <source>
        <dbReference type="ARBA" id="ARBA00037982"/>
    </source>
</evidence>
<keyword evidence="4" id="KW-0067">ATP-binding</keyword>
<dbReference type="GO" id="GO:0005524">
    <property type="term" value="F:ATP binding"/>
    <property type="evidence" value="ECO:0007669"/>
    <property type="project" value="UniProtKB-KW"/>
</dbReference>
<dbReference type="InterPro" id="IPR008271">
    <property type="entry name" value="Ser/Thr_kinase_AS"/>
</dbReference>
<dbReference type="GO" id="GO:0005737">
    <property type="term" value="C:cytoplasm"/>
    <property type="evidence" value="ECO:0007669"/>
    <property type="project" value="TreeGrafter"/>
</dbReference>
<keyword evidence="1" id="KW-0808">Transferase</keyword>
<dbReference type="GO" id="GO:0004672">
    <property type="term" value="F:protein kinase activity"/>
    <property type="evidence" value="ECO:0007669"/>
    <property type="project" value="InterPro"/>
</dbReference>
<evidence type="ECO:0000256" key="3">
    <source>
        <dbReference type="ARBA" id="ARBA00022777"/>
    </source>
</evidence>
<dbReference type="AlphaFoldDB" id="A0A443RZJ3"/>
<sequence>MTLKDMINDGLYKRKYLKRCLIQQLVDAVFYLHAERIVHRDLKPDNIFISEKDKVIVGDFGVASSYYADMHKMRMRMLLETLRASHDGNDIQKSVNEVMESLMQQVERSVSTSVTAGGDVSQLPNEVRNHVYSAPEVVQAARSLSYPGGTPRYLPHELQNDAIRKFKVSYAVDIYSLGVIYLEMSLPATRSGLESE</sequence>
<dbReference type="EMBL" id="NCKV01016174">
    <property type="protein sequence ID" value="RWS20673.1"/>
    <property type="molecule type" value="Genomic_DNA"/>
</dbReference>
<dbReference type="PROSITE" id="PS50011">
    <property type="entry name" value="PROTEIN_KINASE_DOM"/>
    <property type="match status" value="1"/>
</dbReference>
<dbReference type="PROSITE" id="PS00108">
    <property type="entry name" value="PROTEIN_KINASE_ST"/>
    <property type="match status" value="1"/>
</dbReference>
<dbReference type="InterPro" id="IPR011009">
    <property type="entry name" value="Kinase-like_dom_sf"/>
</dbReference>
<protein>
    <submittedName>
        <fullName evidence="7">Eif2 alpha kinase gcn2-like protein</fullName>
    </submittedName>
</protein>
<evidence type="ECO:0000256" key="2">
    <source>
        <dbReference type="ARBA" id="ARBA00022741"/>
    </source>
</evidence>
<evidence type="ECO:0000313" key="8">
    <source>
        <dbReference type="Proteomes" id="UP000288716"/>
    </source>
</evidence>
<feature type="non-terminal residue" evidence="7">
    <location>
        <position position="196"/>
    </location>
</feature>
<dbReference type="Gene3D" id="1.10.510.10">
    <property type="entry name" value="Transferase(Phosphotransferase) domain 1"/>
    <property type="match status" value="1"/>
</dbReference>
<keyword evidence="3 7" id="KW-0418">Kinase</keyword>
<accession>A0A443RZJ3</accession>
<dbReference type="InterPro" id="IPR000719">
    <property type="entry name" value="Prot_kinase_dom"/>
</dbReference>
<feature type="domain" description="Protein kinase" evidence="6">
    <location>
        <begin position="1"/>
        <end position="196"/>
    </location>
</feature>
<evidence type="ECO:0000256" key="4">
    <source>
        <dbReference type="ARBA" id="ARBA00022840"/>
    </source>
</evidence>
<proteinExistence type="inferred from homology"/>